<dbReference type="Gene3D" id="3.40.50.720">
    <property type="entry name" value="NAD(P)-binding Rossmann-like Domain"/>
    <property type="match status" value="1"/>
</dbReference>
<evidence type="ECO:0000313" key="4">
    <source>
        <dbReference type="EMBL" id="KZZ88132.1"/>
    </source>
</evidence>
<comment type="similarity">
    <text evidence="1">Belongs to the short-chain dehydrogenases/reductases (SDR) family.</text>
</comment>
<evidence type="ECO:0000313" key="5">
    <source>
        <dbReference type="Proteomes" id="UP000242877"/>
    </source>
</evidence>
<dbReference type="Pfam" id="PF00106">
    <property type="entry name" value="adh_short"/>
    <property type="match status" value="1"/>
</dbReference>
<comment type="caution">
    <text evidence="4">The sequence shown here is derived from an EMBL/GenBank/DDBJ whole genome shotgun (WGS) entry which is preliminary data.</text>
</comment>
<organism evidence="4 5">
    <name type="scientific">Ascosphaera apis ARSEF 7405</name>
    <dbReference type="NCBI Taxonomy" id="392613"/>
    <lineage>
        <taxon>Eukaryota</taxon>
        <taxon>Fungi</taxon>
        <taxon>Dikarya</taxon>
        <taxon>Ascomycota</taxon>
        <taxon>Pezizomycotina</taxon>
        <taxon>Eurotiomycetes</taxon>
        <taxon>Eurotiomycetidae</taxon>
        <taxon>Onygenales</taxon>
        <taxon>Ascosphaeraceae</taxon>
        <taxon>Ascosphaera</taxon>
    </lineage>
</organism>
<accession>A0A162IEY3</accession>
<dbReference type="AlphaFoldDB" id="A0A162IEY3"/>
<dbReference type="OrthoDB" id="37659at2759"/>
<name>A0A162IEY3_9EURO</name>
<evidence type="ECO:0000256" key="3">
    <source>
        <dbReference type="ARBA" id="ARBA00023002"/>
    </source>
</evidence>
<dbReference type="SUPFAM" id="SSF51735">
    <property type="entry name" value="NAD(P)-binding Rossmann-fold domains"/>
    <property type="match status" value="1"/>
</dbReference>
<proteinExistence type="inferred from homology"/>
<dbReference type="InterPro" id="IPR002347">
    <property type="entry name" value="SDR_fam"/>
</dbReference>
<sequence length="306" mass="33374">MSNEYIPVISREALQDKVFVLAGGSTGIGAALFEILGQNGAYVVVGDVNENGASIAKQLCTEYPSTIESKPRAIFMKSDVSDYDENIKLFETALKIYGRVDHAIANAGISEVGNWFHPDLTRESVKERPTTKVLDIDLIGYAYFARIAAVYLKENRPVNADRSLTLVSSCAGFKDTPGMFIYTAAKHGVLGLMRSLRPYLPVTHNIRVNTVSPWFTLSSITTGVQGQWKQAGLPVNEGLDVAKVMAGIAADGMSNGKNMYVAGKRAWETEEGLLRTEPQWLGEIPSAWLEKGQAVLGDGTKWIDKP</sequence>
<protein>
    <submittedName>
        <fullName evidence="4">NAD(P)-binding domain protein</fullName>
    </submittedName>
</protein>
<dbReference type="InterPro" id="IPR020904">
    <property type="entry name" value="Sc_DH/Rdtase_CS"/>
</dbReference>
<dbReference type="PANTHER" id="PTHR43180:SF86">
    <property type="entry name" value="DEHYDROGENASE, PUTATIVE (AFU_ORTHOLOGUE AFUA_3G00290)-RELATED"/>
    <property type="match status" value="1"/>
</dbReference>
<dbReference type="GO" id="GO:0016491">
    <property type="term" value="F:oxidoreductase activity"/>
    <property type="evidence" value="ECO:0007669"/>
    <property type="project" value="UniProtKB-KW"/>
</dbReference>
<dbReference type="PANTHER" id="PTHR43180">
    <property type="entry name" value="3-OXOACYL-(ACYL-CARRIER-PROTEIN) REDUCTASE (AFU_ORTHOLOGUE AFUA_6G11210)"/>
    <property type="match status" value="1"/>
</dbReference>
<keyword evidence="5" id="KW-1185">Reference proteome</keyword>
<dbReference type="PROSITE" id="PS00061">
    <property type="entry name" value="ADH_SHORT"/>
    <property type="match status" value="1"/>
</dbReference>
<dbReference type="VEuPathDB" id="FungiDB:AAP_05192"/>
<reference evidence="4 5" key="1">
    <citation type="journal article" date="2016" name="Genome Biol. Evol.">
        <title>Divergent and convergent evolution of fungal pathogenicity.</title>
        <authorList>
            <person name="Shang Y."/>
            <person name="Xiao G."/>
            <person name="Zheng P."/>
            <person name="Cen K."/>
            <person name="Zhan S."/>
            <person name="Wang C."/>
        </authorList>
    </citation>
    <scope>NUCLEOTIDE SEQUENCE [LARGE SCALE GENOMIC DNA]</scope>
    <source>
        <strain evidence="4 5">ARSEF 7405</strain>
    </source>
</reference>
<dbReference type="InterPro" id="IPR036291">
    <property type="entry name" value="NAD(P)-bd_dom_sf"/>
</dbReference>
<keyword evidence="3" id="KW-0560">Oxidoreductase</keyword>
<keyword evidence="2" id="KW-0521">NADP</keyword>
<evidence type="ECO:0000256" key="1">
    <source>
        <dbReference type="ARBA" id="ARBA00006484"/>
    </source>
</evidence>
<evidence type="ECO:0000256" key="2">
    <source>
        <dbReference type="ARBA" id="ARBA00022857"/>
    </source>
</evidence>
<gene>
    <name evidence="4" type="ORF">AAP_05192</name>
</gene>
<dbReference type="EMBL" id="AZGZ01000028">
    <property type="protein sequence ID" value="KZZ88132.1"/>
    <property type="molecule type" value="Genomic_DNA"/>
</dbReference>
<dbReference type="Proteomes" id="UP000242877">
    <property type="component" value="Unassembled WGS sequence"/>
</dbReference>
<dbReference type="PRINTS" id="PR00081">
    <property type="entry name" value="GDHRDH"/>
</dbReference>